<gene>
    <name evidence="1" type="ORF">HDK90DRAFT_293433</name>
</gene>
<dbReference type="EMBL" id="JBBWRZ010000007">
    <property type="protein sequence ID" value="KAK8232005.1"/>
    <property type="molecule type" value="Genomic_DNA"/>
</dbReference>
<reference evidence="1 2" key="1">
    <citation type="submission" date="2024-04" db="EMBL/GenBank/DDBJ databases">
        <title>Phyllosticta paracitricarpa is synonymous to the EU quarantine fungus P. citricarpa based on phylogenomic analyses.</title>
        <authorList>
            <consortium name="Lawrence Berkeley National Laboratory"/>
            <person name="Van Ingen-Buijs V.A."/>
            <person name="Van Westerhoven A.C."/>
            <person name="Haridas S."/>
            <person name="Skiadas P."/>
            <person name="Martin F."/>
            <person name="Groenewald J.Z."/>
            <person name="Crous P.W."/>
            <person name="Seidl M.F."/>
        </authorList>
    </citation>
    <scope>NUCLEOTIDE SEQUENCE [LARGE SCALE GENOMIC DNA]</scope>
    <source>
        <strain evidence="1 2">CBS 123374</strain>
    </source>
</reference>
<dbReference type="Proteomes" id="UP001492380">
    <property type="component" value="Unassembled WGS sequence"/>
</dbReference>
<keyword evidence="2" id="KW-1185">Reference proteome</keyword>
<name>A0ABR1YK65_9PEZI</name>
<protein>
    <submittedName>
        <fullName evidence="1">Uncharacterized protein</fullName>
    </submittedName>
</protein>
<sequence length="217" mass="24339">MVEVEPGKRKGSELSRHLPDLSLHTRMALASPHHVQYLSIVLKRRGHYLPQAPSSTLVSHFCKRLNATLLLLVHLSAHHPPSCKSTAVLEKTEILMLRLNFRPAEFVRSPMIFATSAPELSEALRKLIKLPTVHRFATRMPKQVEPSASDARRPEACTEQTSPMVLGSRIASVEWRQRRSTYMYLGATHAPHVRHLESLVPCNLRVPCQPATASQTA</sequence>
<accession>A0ABR1YK65</accession>
<organism evidence="1 2">
    <name type="scientific">Phyllosticta capitalensis</name>
    <dbReference type="NCBI Taxonomy" id="121624"/>
    <lineage>
        <taxon>Eukaryota</taxon>
        <taxon>Fungi</taxon>
        <taxon>Dikarya</taxon>
        <taxon>Ascomycota</taxon>
        <taxon>Pezizomycotina</taxon>
        <taxon>Dothideomycetes</taxon>
        <taxon>Dothideomycetes incertae sedis</taxon>
        <taxon>Botryosphaeriales</taxon>
        <taxon>Phyllostictaceae</taxon>
        <taxon>Phyllosticta</taxon>
    </lineage>
</organism>
<evidence type="ECO:0000313" key="2">
    <source>
        <dbReference type="Proteomes" id="UP001492380"/>
    </source>
</evidence>
<comment type="caution">
    <text evidence="1">The sequence shown here is derived from an EMBL/GenBank/DDBJ whole genome shotgun (WGS) entry which is preliminary data.</text>
</comment>
<proteinExistence type="predicted"/>
<evidence type="ECO:0000313" key="1">
    <source>
        <dbReference type="EMBL" id="KAK8232005.1"/>
    </source>
</evidence>